<dbReference type="GeneID" id="42304316"/>
<dbReference type="SUPFAM" id="SSF54631">
    <property type="entry name" value="CBS-domain pair"/>
    <property type="match status" value="1"/>
</dbReference>
<dbReference type="PROSITE" id="PS51371">
    <property type="entry name" value="CBS"/>
    <property type="match status" value="2"/>
</dbReference>
<proteinExistence type="predicted"/>
<dbReference type="PANTHER" id="PTHR43099:SF2">
    <property type="entry name" value="UPF0053 PROTEIN YRKA"/>
    <property type="match status" value="1"/>
</dbReference>
<dbReference type="InterPro" id="IPR051676">
    <property type="entry name" value="UPF0053_domain"/>
</dbReference>
<dbReference type="AlphaFoldDB" id="A0A1G8R7K3"/>
<dbReference type="InterPro" id="IPR046342">
    <property type="entry name" value="CBS_dom_sf"/>
</dbReference>
<dbReference type="CDD" id="cd04590">
    <property type="entry name" value="CBS_pair_CorC_HlyC_assoc"/>
    <property type="match status" value="1"/>
</dbReference>
<organism evidence="5 6">
    <name type="scientific">Aneurinibacillus migulanus</name>
    <name type="common">Bacillus migulanus</name>
    <dbReference type="NCBI Taxonomy" id="47500"/>
    <lineage>
        <taxon>Bacteria</taxon>
        <taxon>Bacillati</taxon>
        <taxon>Bacillota</taxon>
        <taxon>Bacilli</taxon>
        <taxon>Bacillales</taxon>
        <taxon>Paenibacillaceae</taxon>
        <taxon>Aneurinibacillus group</taxon>
        <taxon>Aneurinibacillus</taxon>
    </lineage>
</organism>
<protein>
    <submittedName>
        <fullName evidence="5">CBS domain-containing protein</fullName>
    </submittedName>
</protein>
<gene>
    <name evidence="5" type="ORF">SAMN04487909_11285</name>
</gene>
<evidence type="ECO:0000256" key="1">
    <source>
        <dbReference type="ARBA" id="ARBA00022737"/>
    </source>
</evidence>
<evidence type="ECO:0000259" key="4">
    <source>
        <dbReference type="PROSITE" id="PS51371"/>
    </source>
</evidence>
<dbReference type="FunFam" id="3.10.580.10:FF:000002">
    <property type="entry name" value="Magnesium/cobalt efflux protein CorC"/>
    <property type="match status" value="1"/>
</dbReference>
<dbReference type="Gene3D" id="3.10.580.10">
    <property type="entry name" value="CBS-domain"/>
    <property type="match status" value="1"/>
</dbReference>
<name>A0A1G8R7K3_ANEMI</name>
<reference evidence="5 6" key="1">
    <citation type="submission" date="2016-10" db="EMBL/GenBank/DDBJ databases">
        <authorList>
            <person name="de Groot N.N."/>
        </authorList>
    </citation>
    <scope>NUCLEOTIDE SEQUENCE [LARGE SCALE GENOMIC DNA]</scope>
    <source>
        <strain evidence="5 6">DSM 2895</strain>
    </source>
</reference>
<dbReference type="SUPFAM" id="SSF56176">
    <property type="entry name" value="FAD-binding/transporter-associated domain-like"/>
    <property type="match status" value="1"/>
</dbReference>
<dbReference type="InterPro" id="IPR036318">
    <property type="entry name" value="FAD-bd_PCMH-like_sf"/>
</dbReference>
<keyword evidence="2 3" id="KW-0129">CBS domain</keyword>
<dbReference type="OrthoDB" id="9798188at2"/>
<sequence length="292" mass="33356">MDGVISWLLVALLFVTTAGLAIRLFNIKSADRHIRSEEELRLMLAQSLDNGEINPTKYAYVNNIFKFGARVAREIMVPRTEMVCLYADKSLEESLLTIRTEGFTRYPVAGEDKDRILGVVHAKELFIKYLEDRNLMLMDVMRPALFVNEAAPLEKLLEEMRERRTSIAVLIDEYGGTAGMVTMEDILEEIVGEIHDEFDSHERSPVEELGPHHYLLDNKVLLSEVAELTGVTPEDGFDTIGGWVAARIREVREGMYIECAQWRFTIKKMEGLQIKWLEAKRIGMTEDRTEGT</sequence>
<dbReference type="Pfam" id="PF03471">
    <property type="entry name" value="CorC_HlyC"/>
    <property type="match status" value="1"/>
</dbReference>
<dbReference type="InterPro" id="IPR016169">
    <property type="entry name" value="FAD-bd_PCMH_sub2"/>
</dbReference>
<feature type="domain" description="CBS" evidence="4">
    <location>
        <begin position="76"/>
        <end position="135"/>
    </location>
</feature>
<dbReference type="GO" id="GO:0050660">
    <property type="term" value="F:flavin adenine dinucleotide binding"/>
    <property type="evidence" value="ECO:0007669"/>
    <property type="project" value="InterPro"/>
</dbReference>
<evidence type="ECO:0000256" key="3">
    <source>
        <dbReference type="PROSITE-ProRule" id="PRU00703"/>
    </source>
</evidence>
<evidence type="ECO:0000313" key="6">
    <source>
        <dbReference type="Proteomes" id="UP000182836"/>
    </source>
</evidence>
<dbReference type="Proteomes" id="UP000182836">
    <property type="component" value="Unassembled WGS sequence"/>
</dbReference>
<evidence type="ECO:0000256" key="2">
    <source>
        <dbReference type="ARBA" id="ARBA00023122"/>
    </source>
</evidence>
<keyword evidence="1" id="KW-0677">Repeat</keyword>
<feature type="domain" description="CBS" evidence="4">
    <location>
        <begin position="140"/>
        <end position="197"/>
    </location>
</feature>
<accession>A0A1G8R7K3</accession>
<dbReference type="Gene3D" id="3.30.465.10">
    <property type="match status" value="1"/>
</dbReference>
<dbReference type="InterPro" id="IPR044751">
    <property type="entry name" value="Ion_transp-like_CBS"/>
</dbReference>
<dbReference type="EMBL" id="FNED01000012">
    <property type="protein sequence ID" value="SDJ12928.1"/>
    <property type="molecule type" value="Genomic_DNA"/>
</dbReference>
<dbReference type="SMART" id="SM01091">
    <property type="entry name" value="CorC_HlyC"/>
    <property type="match status" value="1"/>
</dbReference>
<dbReference type="PANTHER" id="PTHR43099">
    <property type="entry name" value="UPF0053 PROTEIN YRKA"/>
    <property type="match status" value="1"/>
</dbReference>
<evidence type="ECO:0000313" key="5">
    <source>
        <dbReference type="EMBL" id="SDJ12928.1"/>
    </source>
</evidence>
<dbReference type="InterPro" id="IPR000644">
    <property type="entry name" value="CBS_dom"/>
</dbReference>
<dbReference type="Pfam" id="PF00571">
    <property type="entry name" value="CBS"/>
    <property type="match status" value="2"/>
</dbReference>
<dbReference type="RefSeq" id="WP_052812367.1">
    <property type="nucleotide sequence ID" value="NZ_BJOA01000174.1"/>
</dbReference>
<dbReference type="InterPro" id="IPR005170">
    <property type="entry name" value="Transptr-assoc_dom"/>
</dbReference>